<dbReference type="EMBL" id="JBJJXI010000096">
    <property type="protein sequence ID" value="KAL3393623.1"/>
    <property type="molecule type" value="Genomic_DNA"/>
</dbReference>
<organism evidence="1 2">
    <name type="scientific">Trichogramma kaykai</name>
    <dbReference type="NCBI Taxonomy" id="54128"/>
    <lineage>
        <taxon>Eukaryota</taxon>
        <taxon>Metazoa</taxon>
        <taxon>Ecdysozoa</taxon>
        <taxon>Arthropoda</taxon>
        <taxon>Hexapoda</taxon>
        <taxon>Insecta</taxon>
        <taxon>Pterygota</taxon>
        <taxon>Neoptera</taxon>
        <taxon>Endopterygota</taxon>
        <taxon>Hymenoptera</taxon>
        <taxon>Apocrita</taxon>
        <taxon>Proctotrupomorpha</taxon>
        <taxon>Chalcidoidea</taxon>
        <taxon>Trichogrammatidae</taxon>
        <taxon>Trichogramma</taxon>
    </lineage>
</organism>
<evidence type="ECO:0000313" key="1">
    <source>
        <dbReference type="EMBL" id="KAL3393623.1"/>
    </source>
</evidence>
<dbReference type="Gene3D" id="1.25.40.20">
    <property type="entry name" value="Ankyrin repeat-containing domain"/>
    <property type="match status" value="1"/>
</dbReference>
<comment type="caution">
    <text evidence="1">The sequence shown here is derived from an EMBL/GenBank/DDBJ whole genome shotgun (WGS) entry which is preliminary data.</text>
</comment>
<proteinExistence type="predicted"/>
<dbReference type="InterPro" id="IPR036770">
    <property type="entry name" value="Ankyrin_rpt-contain_sf"/>
</dbReference>
<gene>
    <name evidence="1" type="ORF">TKK_011896</name>
</gene>
<dbReference type="AlphaFoldDB" id="A0ABD2WKK0"/>
<name>A0ABD2WKK0_9HYME</name>
<protein>
    <submittedName>
        <fullName evidence="1">Uncharacterized protein</fullName>
    </submittedName>
</protein>
<dbReference type="InterPro" id="IPR002110">
    <property type="entry name" value="Ankyrin_rpt"/>
</dbReference>
<dbReference type="Proteomes" id="UP001627154">
    <property type="component" value="Unassembled WGS sequence"/>
</dbReference>
<evidence type="ECO:0000313" key="2">
    <source>
        <dbReference type="Proteomes" id="UP001627154"/>
    </source>
</evidence>
<dbReference type="Pfam" id="PF12796">
    <property type="entry name" value="Ank_2"/>
    <property type="match status" value="1"/>
</dbReference>
<keyword evidence="2" id="KW-1185">Reference proteome</keyword>
<sequence>MLIEISNEEKKPVKVDARDKLGRTPLHLALAKETNRYDDDKLLKLFFDTSKKVDRPVQVDVQDKNGRTPLQWTVANLFLNAVDVLTDRGADLSFFVFPS</sequence>
<accession>A0ABD2WKK0</accession>
<dbReference type="SMART" id="SM00248">
    <property type="entry name" value="ANK"/>
    <property type="match status" value="2"/>
</dbReference>
<dbReference type="SUPFAM" id="SSF48403">
    <property type="entry name" value="Ankyrin repeat"/>
    <property type="match status" value="1"/>
</dbReference>
<reference evidence="1 2" key="1">
    <citation type="journal article" date="2024" name="bioRxiv">
        <title>A reference genome for Trichogramma kaykai: A tiny desert-dwelling parasitoid wasp with competing sex-ratio distorters.</title>
        <authorList>
            <person name="Culotta J."/>
            <person name="Lindsey A.R."/>
        </authorList>
    </citation>
    <scope>NUCLEOTIDE SEQUENCE [LARGE SCALE GENOMIC DNA]</scope>
    <source>
        <strain evidence="1 2">KSX58</strain>
    </source>
</reference>